<evidence type="ECO:0000256" key="5">
    <source>
        <dbReference type="ARBA" id="ARBA00022898"/>
    </source>
</evidence>
<dbReference type="InterPro" id="IPR015421">
    <property type="entry name" value="PyrdxlP-dep_Trfase_major"/>
</dbReference>
<dbReference type="InterPro" id="IPR000192">
    <property type="entry name" value="Aminotrans_V_dom"/>
</dbReference>
<dbReference type="PANTHER" id="PTHR11601:SF34">
    <property type="entry name" value="CYSTEINE DESULFURASE"/>
    <property type="match status" value="1"/>
</dbReference>
<organism evidence="10 11">
    <name type="scientific">Limosilactobacillus gastricus DSM 16045</name>
    <dbReference type="NCBI Taxonomy" id="1423749"/>
    <lineage>
        <taxon>Bacteria</taxon>
        <taxon>Bacillati</taxon>
        <taxon>Bacillota</taxon>
        <taxon>Bacilli</taxon>
        <taxon>Lactobacillales</taxon>
        <taxon>Lactobacillaceae</taxon>
        <taxon>Limosilactobacillus</taxon>
    </lineage>
</organism>
<evidence type="ECO:0000313" key="11">
    <source>
        <dbReference type="Proteomes" id="UP000051739"/>
    </source>
</evidence>
<evidence type="ECO:0000256" key="6">
    <source>
        <dbReference type="ARBA" id="ARBA00023004"/>
    </source>
</evidence>
<dbReference type="GO" id="GO:0051536">
    <property type="term" value="F:iron-sulfur cluster binding"/>
    <property type="evidence" value="ECO:0007669"/>
    <property type="project" value="UniProtKB-KW"/>
</dbReference>
<keyword evidence="3" id="KW-0808">Transferase</keyword>
<name>A0A0R1VCQ8_9LACO</name>
<protein>
    <submittedName>
        <fullName evidence="10">Cysteine desulfurase</fullName>
    </submittedName>
</protein>
<keyword evidence="7" id="KW-0411">Iron-sulfur</keyword>
<dbReference type="Proteomes" id="UP000051739">
    <property type="component" value="Unassembled WGS sequence"/>
</dbReference>
<dbReference type="EMBL" id="AZFN01000005">
    <property type="protein sequence ID" value="KRM03151.1"/>
    <property type="molecule type" value="Genomic_DNA"/>
</dbReference>
<keyword evidence="6" id="KW-0408">Iron</keyword>
<dbReference type="InterPro" id="IPR015424">
    <property type="entry name" value="PyrdxlP-dep_Trfase"/>
</dbReference>
<comment type="similarity">
    <text evidence="2">Belongs to the class-V pyridoxal-phosphate-dependent aminotransferase family. NifS/IscS subfamily.</text>
</comment>
<dbReference type="Pfam" id="PF00266">
    <property type="entry name" value="Aminotran_5"/>
    <property type="match status" value="1"/>
</dbReference>
<reference evidence="10 11" key="1">
    <citation type="journal article" date="2015" name="Genome Announc.">
        <title>Expanding the biotechnology potential of lactobacilli through comparative genomics of 213 strains and associated genera.</title>
        <authorList>
            <person name="Sun Z."/>
            <person name="Harris H.M."/>
            <person name="McCann A."/>
            <person name="Guo C."/>
            <person name="Argimon S."/>
            <person name="Zhang W."/>
            <person name="Yang X."/>
            <person name="Jeffery I.B."/>
            <person name="Cooney J.C."/>
            <person name="Kagawa T.F."/>
            <person name="Liu W."/>
            <person name="Song Y."/>
            <person name="Salvetti E."/>
            <person name="Wrobel A."/>
            <person name="Rasinkangas P."/>
            <person name="Parkhill J."/>
            <person name="Rea M.C."/>
            <person name="O'Sullivan O."/>
            <person name="Ritari J."/>
            <person name="Douillard F.P."/>
            <person name="Paul Ross R."/>
            <person name="Yang R."/>
            <person name="Briner A.E."/>
            <person name="Felis G.E."/>
            <person name="de Vos W.M."/>
            <person name="Barrangou R."/>
            <person name="Klaenhammer T.R."/>
            <person name="Caufield P.W."/>
            <person name="Cui Y."/>
            <person name="Zhang H."/>
            <person name="O'Toole P.W."/>
        </authorList>
    </citation>
    <scope>NUCLEOTIDE SEQUENCE [LARGE SCALE GENOMIC DNA]</scope>
    <source>
        <strain evidence="10 11">DSM 16045</strain>
    </source>
</reference>
<keyword evidence="4" id="KW-0479">Metal-binding</keyword>
<evidence type="ECO:0000256" key="4">
    <source>
        <dbReference type="ARBA" id="ARBA00022723"/>
    </source>
</evidence>
<evidence type="ECO:0000256" key="7">
    <source>
        <dbReference type="ARBA" id="ARBA00023014"/>
    </source>
</evidence>
<proteinExistence type="inferred from homology"/>
<evidence type="ECO:0000256" key="1">
    <source>
        <dbReference type="ARBA" id="ARBA00001933"/>
    </source>
</evidence>
<dbReference type="InterPro" id="IPR016454">
    <property type="entry name" value="Cysteine_dSase"/>
</dbReference>
<dbReference type="Gene3D" id="3.40.640.10">
    <property type="entry name" value="Type I PLP-dependent aspartate aminotransferase-like (Major domain)"/>
    <property type="match status" value="1"/>
</dbReference>
<dbReference type="GO" id="GO:0031071">
    <property type="term" value="F:cysteine desulfurase activity"/>
    <property type="evidence" value="ECO:0007669"/>
    <property type="project" value="UniProtKB-EC"/>
</dbReference>
<comment type="catalytic activity">
    <reaction evidence="8">
        <text>(sulfur carrier)-H + L-cysteine = (sulfur carrier)-SH + L-alanine</text>
        <dbReference type="Rhea" id="RHEA:43892"/>
        <dbReference type="Rhea" id="RHEA-COMP:14737"/>
        <dbReference type="Rhea" id="RHEA-COMP:14739"/>
        <dbReference type="ChEBI" id="CHEBI:29917"/>
        <dbReference type="ChEBI" id="CHEBI:35235"/>
        <dbReference type="ChEBI" id="CHEBI:57972"/>
        <dbReference type="ChEBI" id="CHEBI:64428"/>
        <dbReference type="EC" id="2.8.1.7"/>
    </reaction>
</comment>
<dbReference type="GO" id="GO:0046872">
    <property type="term" value="F:metal ion binding"/>
    <property type="evidence" value="ECO:0007669"/>
    <property type="project" value="UniProtKB-KW"/>
</dbReference>
<dbReference type="Gene3D" id="3.90.1150.10">
    <property type="entry name" value="Aspartate Aminotransferase, domain 1"/>
    <property type="match status" value="1"/>
</dbReference>
<dbReference type="SUPFAM" id="SSF53383">
    <property type="entry name" value="PLP-dependent transferases"/>
    <property type="match status" value="1"/>
</dbReference>
<dbReference type="InterPro" id="IPR015422">
    <property type="entry name" value="PyrdxlP-dep_Trfase_small"/>
</dbReference>
<dbReference type="Gene3D" id="1.10.260.50">
    <property type="match status" value="1"/>
</dbReference>
<evidence type="ECO:0000256" key="3">
    <source>
        <dbReference type="ARBA" id="ARBA00022679"/>
    </source>
</evidence>
<dbReference type="PIRSF" id="PIRSF005572">
    <property type="entry name" value="NifS"/>
    <property type="match status" value="1"/>
</dbReference>
<dbReference type="AlphaFoldDB" id="A0A0R1VCQ8"/>
<evidence type="ECO:0000259" key="9">
    <source>
        <dbReference type="Pfam" id="PF00266"/>
    </source>
</evidence>
<keyword evidence="11" id="KW-1185">Reference proteome</keyword>
<accession>A0A0R1VCQ8</accession>
<dbReference type="PATRIC" id="fig|1423749.3.peg.1491"/>
<gene>
    <name evidence="10" type="ORF">FC60_GL001447</name>
</gene>
<comment type="cofactor">
    <cofactor evidence="1">
        <name>pyridoxal 5'-phosphate</name>
        <dbReference type="ChEBI" id="CHEBI:597326"/>
    </cofactor>
</comment>
<evidence type="ECO:0000256" key="8">
    <source>
        <dbReference type="ARBA" id="ARBA00050776"/>
    </source>
</evidence>
<keyword evidence="5" id="KW-0663">Pyridoxal phosphate</keyword>
<evidence type="ECO:0000313" key="10">
    <source>
        <dbReference type="EMBL" id="KRM03151.1"/>
    </source>
</evidence>
<comment type="caution">
    <text evidence="10">The sequence shown here is derived from an EMBL/GenBank/DDBJ whole genome shotgun (WGS) entry which is preliminary data.</text>
</comment>
<evidence type="ECO:0000256" key="2">
    <source>
        <dbReference type="ARBA" id="ARBA00006490"/>
    </source>
</evidence>
<sequence length="390" mass="42774">MGSRIYVDNAGTTAMASQVIEAMTTAMKDTFGNASTTNYYGRQAKQVLEDCRHYLAQSVHAQYDDEIVITSGGTESDNTVIKQVAQARQSEGKHIITTAFEHEAILRPLSDLEAQGFEVTYLPVDEFGQINLDDLKAALRPDTILVSIMTVNNEVGSHLPIHQIGQIVADSSAWFHTDAVQAYGILPIDVQADQIDLLSMSAHKINGPKMTGFLYRRRGINFPAFIRGGDQELKRRAGTENVPGVVGMTTAARLHLEKMASHQAHYHDLKHRLVDGLSQVGVDFEINGHLDDQMAPQTISLWFKGVPNDALLTNLDLEGIIGAAGSACTSGSLDPSHVLVAMYGQDSPRIWETLRFSFGIDNTLAEVDQIVAALNKYTKRLKNNGDRGQR</sequence>
<feature type="domain" description="Aminotransferase class V" evidence="9">
    <location>
        <begin position="5"/>
        <end position="369"/>
    </location>
</feature>
<dbReference type="RefSeq" id="WP_056936920.1">
    <property type="nucleotide sequence ID" value="NZ_AZFN01000005.1"/>
</dbReference>
<dbReference type="PANTHER" id="PTHR11601">
    <property type="entry name" value="CYSTEINE DESULFURYLASE FAMILY MEMBER"/>
    <property type="match status" value="1"/>
</dbReference>